<name>A0A7X8SRB5_9BACT</name>
<protein>
    <recommendedName>
        <fullName evidence="4">Lipocalin-like domain-containing protein</fullName>
    </recommendedName>
</protein>
<feature type="signal peptide" evidence="1">
    <location>
        <begin position="1"/>
        <end position="24"/>
    </location>
</feature>
<dbReference type="EMBL" id="JABAIL010000015">
    <property type="protein sequence ID" value="NLR94837.1"/>
    <property type="molecule type" value="Genomic_DNA"/>
</dbReference>
<dbReference type="Proteomes" id="UP000585050">
    <property type="component" value="Unassembled WGS sequence"/>
</dbReference>
<dbReference type="PROSITE" id="PS51257">
    <property type="entry name" value="PROKAR_LIPOPROTEIN"/>
    <property type="match status" value="1"/>
</dbReference>
<proteinExistence type="predicted"/>
<sequence>MIRSKLAFITVALLLFLSCQNVNKTSYPKELIATWTVSEIQDKQVTLINHGEDLPAKRGGRNIYEILKKGKLNRTTLGSNDKPIQESGVWSFNSKEQMLTFVVNDESTQYYVQLLTNDKLELKQTGE</sequence>
<reference evidence="2 3" key="1">
    <citation type="submission" date="2020-04" db="EMBL/GenBank/DDBJ databases">
        <title>Flammeovirga sp. SR4, a novel species isolated from seawater.</title>
        <authorList>
            <person name="Wang X."/>
        </authorList>
    </citation>
    <scope>NUCLEOTIDE SEQUENCE [LARGE SCALE GENOMIC DNA]</scope>
    <source>
        <strain evidence="2 3">SR4</strain>
    </source>
</reference>
<gene>
    <name evidence="2" type="ORF">HGP29_26770</name>
</gene>
<feature type="chain" id="PRO_5030827359" description="Lipocalin-like domain-containing protein" evidence="1">
    <location>
        <begin position="25"/>
        <end position="127"/>
    </location>
</feature>
<evidence type="ECO:0000256" key="1">
    <source>
        <dbReference type="SAM" id="SignalP"/>
    </source>
</evidence>
<dbReference type="AlphaFoldDB" id="A0A7X8SRB5"/>
<keyword evidence="1" id="KW-0732">Signal</keyword>
<organism evidence="2 3">
    <name type="scientific">Flammeovirga agarivorans</name>
    <dbReference type="NCBI Taxonomy" id="2726742"/>
    <lineage>
        <taxon>Bacteria</taxon>
        <taxon>Pseudomonadati</taxon>
        <taxon>Bacteroidota</taxon>
        <taxon>Cytophagia</taxon>
        <taxon>Cytophagales</taxon>
        <taxon>Flammeovirgaceae</taxon>
        <taxon>Flammeovirga</taxon>
    </lineage>
</organism>
<keyword evidence="3" id="KW-1185">Reference proteome</keyword>
<dbReference type="RefSeq" id="WP_168885544.1">
    <property type="nucleotide sequence ID" value="NZ_JABAIL010000015.1"/>
</dbReference>
<evidence type="ECO:0000313" key="3">
    <source>
        <dbReference type="Proteomes" id="UP000585050"/>
    </source>
</evidence>
<comment type="caution">
    <text evidence="2">The sequence shown here is derived from an EMBL/GenBank/DDBJ whole genome shotgun (WGS) entry which is preliminary data.</text>
</comment>
<evidence type="ECO:0000313" key="2">
    <source>
        <dbReference type="EMBL" id="NLR94837.1"/>
    </source>
</evidence>
<accession>A0A7X8SRB5</accession>
<evidence type="ECO:0008006" key="4">
    <source>
        <dbReference type="Google" id="ProtNLM"/>
    </source>
</evidence>